<dbReference type="Pfam" id="PF04967">
    <property type="entry name" value="HTH_10"/>
    <property type="match status" value="1"/>
</dbReference>
<gene>
    <name evidence="5" type="ORF">ACFQE6_01680</name>
</gene>
<dbReference type="InterPro" id="IPR036388">
    <property type="entry name" value="WH-like_DNA-bd_sf"/>
</dbReference>
<feature type="domain" description="HTH bat-type" evidence="3">
    <location>
        <begin position="158"/>
        <end position="209"/>
    </location>
</feature>
<reference evidence="5 6" key="1">
    <citation type="journal article" date="2019" name="Int. J. Syst. Evol. Microbiol.">
        <title>The Global Catalogue of Microorganisms (GCM) 10K type strain sequencing project: providing services to taxonomists for standard genome sequencing and annotation.</title>
        <authorList>
            <consortium name="The Broad Institute Genomics Platform"/>
            <consortium name="The Broad Institute Genome Sequencing Center for Infectious Disease"/>
            <person name="Wu L."/>
            <person name="Ma J."/>
        </authorList>
    </citation>
    <scope>NUCLEOTIDE SEQUENCE [LARGE SCALE GENOMIC DNA]</scope>
    <source>
        <strain evidence="5 6">LMG 29247</strain>
    </source>
</reference>
<dbReference type="Gene3D" id="1.10.10.10">
    <property type="entry name" value="Winged helix-like DNA-binding domain superfamily/Winged helix DNA-binding domain"/>
    <property type="match status" value="1"/>
</dbReference>
<dbReference type="Pfam" id="PF24278">
    <property type="entry name" value="HVO_0513_N"/>
    <property type="match status" value="1"/>
</dbReference>
<feature type="domain" description="HVO-0513-like N-terminal" evidence="4">
    <location>
        <begin position="19"/>
        <end position="147"/>
    </location>
</feature>
<comment type="caution">
    <text evidence="5">The sequence shown here is derived from an EMBL/GenBank/DDBJ whole genome shotgun (WGS) entry which is preliminary data.</text>
</comment>
<dbReference type="InterPro" id="IPR007050">
    <property type="entry name" value="HTH_bacterioopsin"/>
</dbReference>
<dbReference type="RefSeq" id="WP_273736916.1">
    <property type="nucleotide sequence ID" value="NZ_JAQIVI010000022.1"/>
</dbReference>
<name>A0ABD5SK26_9EURY</name>
<keyword evidence="1" id="KW-0805">Transcription regulation</keyword>
<protein>
    <submittedName>
        <fullName evidence="5">Helix-turn-helix domain-containing protein</fullName>
    </submittedName>
</protein>
<dbReference type="InterPro" id="IPR056493">
    <property type="entry name" value="HVO_0513_N"/>
</dbReference>
<dbReference type="EMBL" id="JBHSWV010000022">
    <property type="protein sequence ID" value="MFC6763818.1"/>
    <property type="molecule type" value="Genomic_DNA"/>
</dbReference>
<dbReference type="Proteomes" id="UP001596383">
    <property type="component" value="Unassembled WGS sequence"/>
</dbReference>
<proteinExistence type="predicted"/>
<dbReference type="AlphaFoldDB" id="A0ABD5SK26"/>
<evidence type="ECO:0000259" key="4">
    <source>
        <dbReference type="Pfam" id="PF24278"/>
    </source>
</evidence>
<evidence type="ECO:0000259" key="3">
    <source>
        <dbReference type="Pfam" id="PF04967"/>
    </source>
</evidence>
<evidence type="ECO:0000256" key="1">
    <source>
        <dbReference type="ARBA" id="ARBA00023015"/>
    </source>
</evidence>
<evidence type="ECO:0000313" key="6">
    <source>
        <dbReference type="Proteomes" id="UP001596383"/>
    </source>
</evidence>
<dbReference type="PANTHER" id="PTHR34236:SF1">
    <property type="entry name" value="DIMETHYL SULFOXIDE REDUCTASE TRANSCRIPTIONAL ACTIVATOR"/>
    <property type="match status" value="1"/>
</dbReference>
<keyword evidence="2" id="KW-0804">Transcription</keyword>
<organism evidence="5 6">
    <name type="scientific">Natrinema soli</name>
    <dbReference type="NCBI Taxonomy" id="1930624"/>
    <lineage>
        <taxon>Archaea</taxon>
        <taxon>Methanobacteriati</taxon>
        <taxon>Methanobacteriota</taxon>
        <taxon>Stenosarchaea group</taxon>
        <taxon>Halobacteria</taxon>
        <taxon>Halobacteriales</taxon>
        <taxon>Natrialbaceae</taxon>
        <taxon>Natrinema</taxon>
    </lineage>
</organism>
<evidence type="ECO:0000256" key="2">
    <source>
        <dbReference type="ARBA" id="ARBA00023163"/>
    </source>
</evidence>
<keyword evidence="6" id="KW-1185">Reference proteome</keyword>
<sequence length="213" mass="24170">MRYITFVIPQVDDERCPSGESATDQAVKGEAIHYINLLDDGTGVALYQLRGDLKQSTEVLEADPEVLSVERSEASEGLVYLHFRANALMTDLLSIFRRYEIVVDWPMEYTAQGGLRVTMIGEDKKIREAITEIPDEIRITLEAIGEYHPDMRQLASLLTDRQQELLELAINEGYYEMPRRATLRDLAERANISAGTVGEHLRKIESKVIMELV</sequence>
<accession>A0ABD5SK26</accession>
<dbReference type="PANTHER" id="PTHR34236">
    <property type="entry name" value="DIMETHYL SULFOXIDE REDUCTASE TRANSCRIPTIONAL ACTIVATOR"/>
    <property type="match status" value="1"/>
</dbReference>
<evidence type="ECO:0000313" key="5">
    <source>
        <dbReference type="EMBL" id="MFC6763818.1"/>
    </source>
</evidence>